<evidence type="ECO:0000259" key="4">
    <source>
        <dbReference type="PROSITE" id="PS50995"/>
    </source>
</evidence>
<dbReference type="Proteomes" id="UP000592820">
    <property type="component" value="Unassembled WGS sequence"/>
</dbReference>
<feature type="domain" description="HTH marR-type" evidence="4">
    <location>
        <begin position="37"/>
        <end position="169"/>
    </location>
</feature>
<dbReference type="PANTHER" id="PTHR42756:SF1">
    <property type="entry name" value="TRANSCRIPTIONAL REPRESSOR OF EMRAB OPERON"/>
    <property type="match status" value="1"/>
</dbReference>
<evidence type="ECO:0000256" key="3">
    <source>
        <dbReference type="ARBA" id="ARBA00023163"/>
    </source>
</evidence>
<protein>
    <submittedName>
        <fullName evidence="5">DNA-binding MarR family transcriptional regulator</fullName>
    </submittedName>
</protein>
<accession>A0A7W8P715</accession>
<dbReference type="GO" id="GO:0003700">
    <property type="term" value="F:DNA-binding transcription factor activity"/>
    <property type="evidence" value="ECO:0007669"/>
    <property type="project" value="InterPro"/>
</dbReference>
<reference evidence="5 6" key="1">
    <citation type="submission" date="2020-08" db="EMBL/GenBank/DDBJ databases">
        <title>Genomic Encyclopedia of Type Strains, Phase IV (KMG-V): Genome sequencing to study the core and pangenomes of soil and plant-associated prokaryotes.</title>
        <authorList>
            <person name="Whitman W."/>
        </authorList>
    </citation>
    <scope>NUCLEOTIDE SEQUENCE [LARGE SCALE GENOMIC DNA]</scope>
    <source>
        <strain evidence="5 6">JPY162</strain>
    </source>
</reference>
<dbReference type="SMART" id="SM00347">
    <property type="entry name" value="HTH_MARR"/>
    <property type="match status" value="1"/>
</dbReference>
<dbReference type="GO" id="GO:0003677">
    <property type="term" value="F:DNA binding"/>
    <property type="evidence" value="ECO:0007669"/>
    <property type="project" value="UniProtKB-KW"/>
</dbReference>
<sequence length="170" mass="19068">MKHTILFLTLSDNADIVKINKEDAAMDHYTTKNFMLTESIGFRLVKARNVVVAEMDAALKDLDINGQQMGILLSLKQGVATTPFELSKLLGIDTGLMTRMLDKLESKGLLERSRDPQDRRVVNLTLTAEGQKTAARIPEVAPHVLNARLRKFTKAEFAELDRLLRKFTGD</sequence>
<comment type="caution">
    <text evidence="5">The sequence shown here is derived from an EMBL/GenBank/DDBJ whole genome shotgun (WGS) entry which is preliminary data.</text>
</comment>
<dbReference type="EMBL" id="JACHDE010000008">
    <property type="protein sequence ID" value="MBB5402362.1"/>
    <property type="molecule type" value="Genomic_DNA"/>
</dbReference>
<dbReference type="PROSITE" id="PS50995">
    <property type="entry name" value="HTH_MARR_2"/>
    <property type="match status" value="1"/>
</dbReference>
<dbReference type="InterPro" id="IPR036390">
    <property type="entry name" value="WH_DNA-bd_sf"/>
</dbReference>
<evidence type="ECO:0000256" key="1">
    <source>
        <dbReference type="ARBA" id="ARBA00023015"/>
    </source>
</evidence>
<keyword evidence="1" id="KW-0805">Transcription regulation</keyword>
<keyword evidence="2 5" id="KW-0238">DNA-binding</keyword>
<proteinExistence type="predicted"/>
<evidence type="ECO:0000313" key="6">
    <source>
        <dbReference type="Proteomes" id="UP000592820"/>
    </source>
</evidence>
<dbReference type="SUPFAM" id="SSF46785">
    <property type="entry name" value="Winged helix' DNA-binding domain"/>
    <property type="match status" value="1"/>
</dbReference>
<dbReference type="PANTHER" id="PTHR42756">
    <property type="entry name" value="TRANSCRIPTIONAL REGULATOR, MARR"/>
    <property type="match status" value="1"/>
</dbReference>
<organism evidence="5 6">
    <name type="scientific">Paraburkholderia youngii</name>
    <dbReference type="NCBI Taxonomy" id="2782701"/>
    <lineage>
        <taxon>Bacteria</taxon>
        <taxon>Pseudomonadati</taxon>
        <taxon>Pseudomonadota</taxon>
        <taxon>Betaproteobacteria</taxon>
        <taxon>Burkholderiales</taxon>
        <taxon>Burkholderiaceae</taxon>
        <taxon>Paraburkholderia</taxon>
    </lineage>
</organism>
<dbReference type="Pfam" id="PF01047">
    <property type="entry name" value="MarR"/>
    <property type="match status" value="1"/>
</dbReference>
<dbReference type="InterPro" id="IPR000835">
    <property type="entry name" value="HTH_MarR-typ"/>
</dbReference>
<keyword evidence="3" id="KW-0804">Transcription</keyword>
<evidence type="ECO:0000256" key="2">
    <source>
        <dbReference type="ARBA" id="ARBA00023125"/>
    </source>
</evidence>
<gene>
    <name evidence="5" type="ORF">HDG41_004448</name>
</gene>
<dbReference type="PRINTS" id="PR00598">
    <property type="entry name" value="HTHMARR"/>
</dbReference>
<name>A0A7W8P715_9BURK</name>
<dbReference type="InterPro" id="IPR036388">
    <property type="entry name" value="WH-like_DNA-bd_sf"/>
</dbReference>
<evidence type="ECO:0000313" key="5">
    <source>
        <dbReference type="EMBL" id="MBB5402362.1"/>
    </source>
</evidence>
<dbReference type="AlphaFoldDB" id="A0A7W8P715"/>
<dbReference type="Gene3D" id="1.10.10.10">
    <property type="entry name" value="Winged helix-like DNA-binding domain superfamily/Winged helix DNA-binding domain"/>
    <property type="match status" value="1"/>
</dbReference>